<dbReference type="InterPro" id="IPR014729">
    <property type="entry name" value="Rossmann-like_a/b/a_fold"/>
</dbReference>
<keyword evidence="4 8" id="KW-0566">Pantothenate biosynthesis</keyword>
<dbReference type="Pfam" id="PF02569">
    <property type="entry name" value="Pantoate_ligase"/>
    <property type="match status" value="1"/>
</dbReference>
<comment type="catalytic activity">
    <reaction evidence="7 8">
        <text>(R)-pantoate + beta-alanine + ATP = (R)-pantothenate + AMP + diphosphate + H(+)</text>
        <dbReference type="Rhea" id="RHEA:10912"/>
        <dbReference type="ChEBI" id="CHEBI:15378"/>
        <dbReference type="ChEBI" id="CHEBI:15980"/>
        <dbReference type="ChEBI" id="CHEBI:29032"/>
        <dbReference type="ChEBI" id="CHEBI:30616"/>
        <dbReference type="ChEBI" id="CHEBI:33019"/>
        <dbReference type="ChEBI" id="CHEBI:57966"/>
        <dbReference type="ChEBI" id="CHEBI:456215"/>
        <dbReference type="EC" id="6.3.2.1"/>
    </reaction>
</comment>
<dbReference type="PANTHER" id="PTHR21299">
    <property type="entry name" value="CYTIDYLATE KINASE/PANTOATE-BETA-ALANINE LIGASE"/>
    <property type="match status" value="1"/>
</dbReference>
<evidence type="ECO:0000256" key="5">
    <source>
        <dbReference type="ARBA" id="ARBA00022741"/>
    </source>
</evidence>
<keyword evidence="10" id="KW-1185">Reference proteome</keyword>
<gene>
    <name evidence="8 9" type="primary">panC</name>
    <name evidence="9" type="ORF">MOPEL_074_00620</name>
</gene>
<keyword evidence="6 8" id="KW-0067">ATP-binding</keyword>
<name>H5US67_9MICO</name>
<dbReference type="NCBIfam" id="TIGR00125">
    <property type="entry name" value="cyt_tran_rel"/>
    <property type="match status" value="1"/>
</dbReference>
<feature type="binding site" evidence="8">
    <location>
        <position position="57"/>
    </location>
    <ligand>
        <name>beta-alanine</name>
        <dbReference type="ChEBI" id="CHEBI:57966"/>
    </ligand>
</feature>
<feature type="binding site" evidence="8">
    <location>
        <begin position="26"/>
        <end position="33"/>
    </location>
    <ligand>
        <name>ATP</name>
        <dbReference type="ChEBI" id="CHEBI:30616"/>
    </ligand>
</feature>
<dbReference type="InterPro" id="IPR004821">
    <property type="entry name" value="Cyt_trans-like"/>
</dbReference>
<dbReference type="GO" id="GO:0005829">
    <property type="term" value="C:cytosol"/>
    <property type="evidence" value="ECO:0007669"/>
    <property type="project" value="TreeGrafter"/>
</dbReference>
<dbReference type="NCBIfam" id="TIGR00018">
    <property type="entry name" value="panC"/>
    <property type="match status" value="1"/>
</dbReference>
<evidence type="ECO:0000256" key="4">
    <source>
        <dbReference type="ARBA" id="ARBA00022655"/>
    </source>
</evidence>
<dbReference type="HAMAP" id="MF_00158">
    <property type="entry name" value="PanC"/>
    <property type="match status" value="1"/>
</dbReference>
<comment type="subunit">
    <text evidence="8">Homodimer.</text>
</comment>
<comment type="miscellaneous">
    <text evidence="8">The reaction proceeds by a bi uni uni bi ping pong mechanism.</text>
</comment>
<evidence type="ECO:0000256" key="6">
    <source>
        <dbReference type="ARBA" id="ARBA00022840"/>
    </source>
</evidence>
<feature type="active site" description="Proton donor" evidence="8">
    <location>
        <position position="33"/>
    </location>
</feature>
<sequence length="283" mass="30475">MKVVTTRAEVREERARLGRLGFVPTMGYLHDGHLSLVRRAKEECGHVAVSIFVNPTQFGPGEDLASYPRDPERDLALLEEAGVDLVWLPQPGDVYPSGFATTVEVDGVTDVLEGASRPGHFAGVATVVSVLLGVVRPDVLFVGQKDLQQSVVLRRLAADLALVDEVVVCPTGREADGLARSSRNAYLDAEDRQAATVLSRALRAGRAAYDAGERDAETLRRTIREVVEGDPRAEIDYVSLADPETLVELDGPVDKAAASLAVRIGRPRLLDNTLLHEADPGLG</sequence>
<feature type="binding site" evidence="8">
    <location>
        <position position="149"/>
    </location>
    <ligand>
        <name>(R)-pantoate</name>
        <dbReference type="ChEBI" id="CHEBI:15980"/>
    </ligand>
</feature>
<dbReference type="Proteomes" id="UP000004367">
    <property type="component" value="Unassembled WGS sequence"/>
</dbReference>
<evidence type="ECO:0000313" key="9">
    <source>
        <dbReference type="EMBL" id="GAB48575.1"/>
    </source>
</evidence>
<evidence type="ECO:0000256" key="1">
    <source>
        <dbReference type="ARBA" id="ARBA00004990"/>
    </source>
</evidence>
<dbReference type="OrthoDB" id="9773087at2"/>
<keyword evidence="5 8" id="KW-0547">Nucleotide-binding</keyword>
<dbReference type="RefSeq" id="WP_009482473.1">
    <property type="nucleotide sequence ID" value="NZ_BAFE01000053.1"/>
</dbReference>
<dbReference type="CDD" id="cd00560">
    <property type="entry name" value="PanC"/>
    <property type="match status" value="1"/>
</dbReference>
<keyword evidence="8" id="KW-0963">Cytoplasm</keyword>
<dbReference type="eggNOG" id="COG0414">
    <property type="taxonomic scope" value="Bacteria"/>
</dbReference>
<dbReference type="AlphaFoldDB" id="H5US67"/>
<feature type="binding site" evidence="8">
    <location>
        <position position="57"/>
    </location>
    <ligand>
        <name>(R)-pantoate</name>
        <dbReference type="ChEBI" id="CHEBI:15980"/>
    </ligand>
</feature>
<comment type="subcellular location">
    <subcellularLocation>
        <location evidence="8">Cytoplasm</location>
    </subcellularLocation>
</comment>
<feature type="binding site" evidence="8">
    <location>
        <begin position="143"/>
        <end position="146"/>
    </location>
    <ligand>
        <name>ATP</name>
        <dbReference type="ChEBI" id="CHEBI:30616"/>
    </ligand>
</feature>
<accession>H5US67</accession>
<evidence type="ECO:0000313" key="10">
    <source>
        <dbReference type="Proteomes" id="UP000004367"/>
    </source>
</evidence>
<dbReference type="EC" id="6.3.2.1" evidence="8"/>
<comment type="similarity">
    <text evidence="2 8">Belongs to the pantothenate synthetase family.</text>
</comment>
<comment type="caution">
    <text evidence="9">The sequence shown here is derived from an EMBL/GenBank/DDBJ whole genome shotgun (WGS) entry which is preliminary data.</text>
</comment>
<dbReference type="InterPro" id="IPR003721">
    <property type="entry name" value="Pantoate_ligase"/>
</dbReference>
<organism evidence="9 10">
    <name type="scientific">Mobilicoccus pelagius NBRC 104925</name>
    <dbReference type="NCBI Taxonomy" id="1089455"/>
    <lineage>
        <taxon>Bacteria</taxon>
        <taxon>Bacillati</taxon>
        <taxon>Actinomycetota</taxon>
        <taxon>Actinomycetes</taxon>
        <taxon>Micrococcales</taxon>
        <taxon>Dermatophilaceae</taxon>
        <taxon>Mobilicoccus</taxon>
    </lineage>
</organism>
<dbReference type="GO" id="GO:0004592">
    <property type="term" value="F:pantoate-beta-alanine ligase activity"/>
    <property type="evidence" value="ECO:0007669"/>
    <property type="project" value="UniProtKB-UniRule"/>
</dbReference>
<feature type="binding site" evidence="8">
    <location>
        <position position="172"/>
    </location>
    <ligand>
        <name>ATP</name>
        <dbReference type="ChEBI" id="CHEBI:30616"/>
    </ligand>
</feature>
<dbReference type="PANTHER" id="PTHR21299:SF1">
    <property type="entry name" value="PANTOATE--BETA-ALANINE LIGASE"/>
    <property type="match status" value="1"/>
</dbReference>
<dbReference type="GO" id="GO:0005524">
    <property type="term" value="F:ATP binding"/>
    <property type="evidence" value="ECO:0007669"/>
    <property type="project" value="UniProtKB-KW"/>
</dbReference>
<evidence type="ECO:0000256" key="3">
    <source>
        <dbReference type="ARBA" id="ARBA00022598"/>
    </source>
</evidence>
<dbReference type="GO" id="GO:0015940">
    <property type="term" value="P:pantothenate biosynthetic process"/>
    <property type="evidence" value="ECO:0007669"/>
    <property type="project" value="UniProtKB-UniRule"/>
</dbReference>
<dbReference type="SUPFAM" id="SSF52374">
    <property type="entry name" value="Nucleotidylyl transferase"/>
    <property type="match status" value="1"/>
</dbReference>
<evidence type="ECO:0000256" key="2">
    <source>
        <dbReference type="ARBA" id="ARBA00009256"/>
    </source>
</evidence>
<dbReference type="Gene3D" id="3.40.50.620">
    <property type="entry name" value="HUPs"/>
    <property type="match status" value="1"/>
</dbReference>
<evidence type="ECO:0000256" key="7">
    <source>
        <dbReference type="ARBA" id="ARBA00048258"/>
    </source>
</evidence>
<dbReference type="InterPro" id="IPR042176">
    <property type="entry name" value="Pantoate_ligase_C"/>
</dbReference>
<dbReference type="Gene3D" id="3.30.1300.10">
    <property type="entry name" value="Pantoate-beta-alanine ligase, C-terminal domain"/>
    <property type="match status" value="1"/>
</dbReference>
<dbReference type="EMBL" id="BAFE01000053">
    <property type="protein sequence ID" value="GAB48575.1"/>
    <property type="molecule type" value="Genomic_DNA"/>
</dbReference>
<feature type="binding site" evidence="8">
    <location>
        <begin position="180"/>
        <end position="183"/>
    </location>
    <ligand>
        <name>ATP</name>
        <dbReference type="ChEBI" id="CHEBI:30616"/>
    </ligand>
</feature>
<protein>
    <recommendedName>
        <fullName evidence="8">Pantothenate synthetase</fullName>
        <shortName evidence="8">PS</shortName>
        <ecNumber evidence="8">6.3.2.1</ecNumber>
    </recommendedName>
    <alternativeName>
        <fullName evidence="8">Pantoate--beta-alanine ligase</fullName>
    </alternativeName>
    <alternativeName>
        <fullName evidence="8">Pantoate-activating enzyme</fullName>
    </alternativeName>
</protein>
<dbReference type="UniPathway" id="UPA00028">
    <property type="reaction ID" value="UER00005"/>
</dbReference>
<evidence type="ECO:0000256" key="8">
    <source>
        <dbReference type="HAMAP-Rule" id="MF_00158"/>
    </source>
</evidence>
<keyword evidence="3 8" id="KW-0436">Ligase</keyword>
<proteinExistence type="inferred from homology"/>
<reference evidence="9 10" key="1">
    <citation type="submission" date="2012-02" db="EMBL/GenBank/DDBJ databases">
        <title>Whole genome shotgun sequence of Mobilicoccus pelagius NBRC 104925.</title>
        <authorList>
            <person name="Yoshida Y."/>
            <person name="Hosoyama A."/>
            <person name="Tsuchikane K."/>
            <person name="Katsumata H."/>
            <person name="Yamazaki S."/>
            <person name="Fujita N."/>
        </authorList>
    </citation>
    <scope>NUCLEOTIDE SEQUENCE [LARGE SCALE GENOMIC DNA]</scope>
    <source>
        <strain evidence="9 10">NBRC 104925</strain>
    </source>
</reference>
<comment type="pathway">
    <text evidence="1 8">Cofactor biosynthesis; (R)-pantothenate biosynthesis; (R)-pantothenate from (R)-pantoate and beta-alanine: step 1/1.</text>
</comment>
<comment type="function">
    <text evidence="8">Catalyzes the condensation of pantoate with beta-alanine in an ATP-dependent reaction via a pantoyl-adenylate intermediate.</text>
</comment>
<dbReference type="STRING" id="1089455.MOPEL_074_00620"/>